<sequence>MTKKILKNFLVYFLHYRFFYYICRVINEVLFITIKKDKSSLEKRYAKMENKDKAWLITGLYLVRKKGDAWMRSPFCFNDVF</sequence>
<proteinExistence type="predicted"/>
<gene>
    <name evidence="1" type="ORF">GCM10022246_06890</name>
</gene>
<organism evidence="1 2">
    <name type="scientific">Pedobacter ginsengiterrae</name>
    <dbReference type="NCBI Taxonomy" id="871696"/>
    <lineage>
        <taxon>Bacteria</taxon>
        <taxon>Pseudomonadati</taxon>
        <taxon>Bacteroidota</taxon>
        <taxon>Sphingobacteriia</taxon>
        <taxon>Sphingobacteriales</taxon>
        <taxon>Sphingobacteriaceae</taxon>
        <taxon>Pedobacter</taxon>
    </lineage>
</organism>
<evidence type="ECO:0000313" key="1">
    <source>
        <dbReference type="EMBL" id="GAA3955427.1"/>
    </source>
</evidence>
<evidence type="ECO:0008006" key="3">
    <source>
        <dbReference type="Google" id="ProtNLM"/>
    </source>
</evidence>
<reference evidence="2" key="1">
    <citation type="journal article" date="2019" name="Int. J. Syst. Evol. Microbiol.">
        <title>The Global Catalogue of Microorganisms (GCM) 10K type strain sequencing project: providing services to taxonomists for standard genome sequencing and annotation.</title>
        <authorList>
            <consortium name="The Broad Institute Genomics Platform"/>
            <consortium name="The Broad Institute Genome Sequencing Center for Infectious Disease"/>
            <person name="Wu L."/>
            <person name="Ma J."/>
        </authorList>
    </citation>
    <scope>NUCLEOTIDE SEQUENCE [LARGE SCALE GENOMIC DNA]</scope>
    <source>
        <strain evidence="2">JCM 17338</strain>
    </source>
</reference>
<comment type="caution">
    <text evidence="1">The sequence shown here is derived from an EMBL/GenBank/DDBJ whole genome shotgun (WGS) entry which is preliminary data.</text>
</comment>
<name>A0ABP7NW98_9SPHI</name>
<protein>
    <recommendedName>
        <fullName evidence="3">Transposase</fullName>
    </recommendedName>
</protein>
<dbReference type="Proteomes" id="UP001501081">
    <property type="component" value="Unassembled WGS sequence"/>
</dbReference>
<accession>A0ABP7NW98</accession>
<dbReference type="EMBL" id="BAABAK010000003">
    <property type="protein sequence ID" value="GAA3955427.1"/>
    <property type="molecule type" value="Genomic_DNA"/>
</dbReference>
<evidence type="ECO:0000313" key="2">
    <source>
        <dbReference type="Proteomes" id="UP001501081"/>
    </source>
</evidence>
<keyword evidence="2" id="KW-1185">Reference proteome</keyword>
<dbReference type="RefSeq" id="WP_344764956.1">
    <property type="nucleotide sequence ID" value="NZ_BAABAK010000003.1"/>
</dbReference>